<dbReference type="SMART" id="SM00343">
    <property type="entry name" value="ZnF_C2HC"/>
    <property type="match status" value="1"/>
</dbReference>
<proteinExistence type="predicted"/>
<keyword evidence="2" id="KW-0862">Zinc</keyword>
<accession>A0A9Q3IBV1</accession>
<organism evidence="5 6">
    <name type="scientific">Austropuccinia psidii MF-1</name>
    <dbReference type="NCBI Taxonomy" id="1389203"/>
    <lineage>
        <taxon>Eukaryota</taxon>
        <taxon>Fungi</taxon>
        <taxon>Dikarya</taxon>
        <taxon>Basidiomycota</taxon>
        <taxon>Pucciniomycotina</taxon>
        <taxon>Pucciniomycetes</taxon>
        <taxon>Pucciniales</taxon>
        <taxon>Sphaerophragmiaceae</taxon>
        <taxon>Austropuccinia</taxon>
    </lineage>
</organism>
<dbReference type="SUPFAM" id="SSF57756">
    <property type="entry name" value="Retrovirus zinc finger-like domains"/>
    <property type="match status" value="1"/>
</dbReference>
<keyword evidence="2" id="KW-0863">Zinc-finger</keyword>
<dbReference type="EMBL" id="AVOT02039520">
    <property type="protein sequence ID" value="MBW0534612.1"/>
    <property type="molecule type" value="Genomic_DNA"/>
</dbReference>
<evidence type="ECO:0000313" key="6">
    <source>
        <dbReference type="Proteomes" id="UP000765509"/>
    </source>
</evidence>
<keyword evidence="2" id="KW-0479">Metal-binding</keyword>
<evidence type="ECO:0000256" key="1">
    <source>
        <dbReference type="ARBA" id="ARBA00022664"/>
    </source>
</evidence>
<dbReference type="PROSITE" id="PS50158">
    <property type="entry name" value="ZF_CCHC"/>
    <property type="match status" value="1"/>
</dbReference>
<feature type="compositionally biased region" description="Acidic residues" evidence="3">
    <location>
        <begin position="144"/>
        <end position="158"/>
    </location>
</feature>
<evidence type="ECO:0000313" key="5">
    <source>
        <dbReference type="EMBL" id="MBW0534612.1"/>
    </source>
</evidence>
<evidence type="ECO:0000259" key="4">
    <source>
        <dbReference type="PROSITE" id="PS50158"/>
    </source>
</evidence>
<dbReference type="GO" id="GO:0008270">
    <property type="term" value="F:zinc ion binding"/>
    <property type="evidence" value="ECO:0007669"/>
    <property type="project" value="UniProtKB-KW"/>
</dbReference>
<gene>
    <name evidence="5" type="ORF">O181_074327</name>
</gene>
<reference evidence="5" key="1">
    <citation type="submission" date="2021-03" db="EMBL/GenBank/DDBJ databases">
        <title>Draft genome sequence of rust myrtle Austropuccinia psidii MF-1, a brazilian biotype.</title>
        <authorList>
            <person name="Quecine M.C."/>
            <person name="Pachon D.M.R."/>
            <person name="Bonatelli M.L."/>
            <person name="Correr F.H."/>
            <person name="Franceschini L.M."/>
            <person name="Leite T.F."/>
            <person name="Margarido G.R.A."/>
            <person name="Almeida C.A."/>
            <person name="Ferrarezi J.A."/>
            <person name="Labate C.A."/>
        </authorList>
    </citation>
    <scope>NUCLEOTIDE SEQUENCE</scope>
    <source>
        <strain evidence="5">MF-1</strain>
    </source>
</reference>
<name>A0A9Q3IBV1_9BASI</name>
<feature type="region of interest" description="Disordered" evidence="3">
    <location>
        <begin position="143"/>
        <end position="177"/>
    </location>
</feature>
<dbReference type="GO" id="GO:0003676">
    <property type="term" value="F:nucleic acid binding"/>
    <property type="evidence" value="ECO:0007669"/>
    <property type="project" value="InterPro"/>
</dbReference>
<dbReference type="AlphaFoldDB" id="A0A9Q3IBV1"/>
<evidence type="ECO:0000256" key="3">
    <source>
        <dbReference type="SAM" id="MobiDB-lite"/>
    </source>
</evidence>
<comment type="caution">
    <text evidence="5">The sequence shown here is derived from an EMBL/GenBank/DDBJ whole genome shotgun (WGS) entry which is preliminary data.</text>
</comment>
<dbReference type="Pfam" id="PF00098">
    <property type="entry name" value="zf-CCHC"/>
    <property type="match status" value="1"/>
</dbReference>
<dbReference type="Proteomes" id="UP000765509">
    <property type="component" value="Unassembled WGS sequence"/>
</dbReference>
<keyword evidence="6" id="KW-1185">Reference proteome</keyword>
<sequence>MSFENYKYSVDKDPYEWCMRQSKRLKAIDPQIKIKIRNHKLLTKVSGELEHAIKCRCNQSFTRDDMANNLEDVRKTTNIGKYSLCKSIFFKEKQPFRVEIKDKPKLKVTEVTKKRTTCHNCGTTDHYSNNCPKAKRNAYTIEQVPEEESPTEDSESDSIGEAIRVFSDDDQNPKEEC</sequence>
<feature type="domain" description="CCHC-type" evidence="4">
    <location>
        <begin position="118"/>
        <end position="133"/>
    </location>
</feature>
<dbReference type="InterPro" id="IPR001878">
    <property type="entry name" value="Znf_CCHC"/>
</dbReference>
<keyword evidence="1" id="KW-0507">mRNA processing</keyword>
<dbReference type="Gene3D" id="4.10.60.10">
    <property type="entry name" value="Zinc finger, CCHC-type"/>
    <property type="match status" value="1"/>
</dbReference>
<dbReference type="GO" id="GO:0006397">
    <property type="term" value="P:mRNA processing"/>
    <property type="evidence" value="ECO:0007669"/>
    <property type="project" value="UniProtKB-KW"/>
</dbReference>
<evidence type="ECO:0000256" key="2">
    <source>
        <dbReference type="PROSITE-ProRule" id="PRU00047"/>
    </source>
</evidence>
<protein>
    <recommendedName>
        <fullName evidence="4">CCHC-type domain-containing protein</fullName>
    </recommendedName>
</protein>
<dbReference type="InterPro" id="IPR036875">
    <property type="entry name" value="Znf_CCHC_sf"/>
</dbReference>